<dbReference type="OMA" id="MCEDARY"/>
<reference evidence="3" key="1">
    <citation type="submission" date="2015-07" db="EMBL/GenBank/DDBJ databases">
        <title>MeaNS - Measles Nucleotide Surveillance Program.</title>
        <authorList>
            <person name="Tran T."/>
            <person name="Druce J."/>
        </authorList>
    </citation>
    <scope>NUCLEOTIDE SEQUENCE</scope>
    <source>
        <strain evidence="3">UCB-OBI-ISO-001</strain>
        <tissue evidence="3">Gonad</tissue>
    </source>
</reference>
<dbReference type="InterPro" id="IPR051589">
    <property type="entry name" value="Sialate-O-sulfotransferase"/>
</dbReference>
<evidence type="ECO:0000259" key="2">
    <source>
        <dbReference type="PROSITE" id="PS51212"/>
    </source>
</evidence>
<gene>
    <name evidence="3" type="ORF">OCBIM_22038209mg</name>
</gene>
<protein>
    <recommendedName>
        <fullName evidence="2">WSC domain-containing protein</fullName>
    </recommendedName>
</protein>
<dbReference type="OrthoDB" id="4781at2759"/>
<dbReference type="PANTHER" id="PTHR45964">
    <property type="entry name" value="WSCD FAMILY MEMBER CG9164"/>
    <property type="match status" value="1"/>
</dbReference>
<sequence length="210" mass="23694">MSSSCYCFSISDGHSDHKDYIGCSISSYKTRDLKHRWTYSEMTPGTCKRHCGEKNFKFAAIITTICLCFNVIPSEKFYPDEKCYLKCPGDKHQFCGGRSAMSVYRTVKIKPSDLKPVYSSLFMGCYETRHHSVLPKYSSRSDMSIETCRKYCGNQGEKYAGLTKGFVCSCGSNYDKFGLWYTSKACQEGCHGSNDKFCGTSFSMAVYKSA</sequence>
<dbReference type="SMART" id="SM00321">
    <property type="entry name" value="WSC"/>
    <property type="match status" value="2"/>
</dbReference>
<keyword evidence="1" id="KW-0677">Repeat</keyword>
<dbReference type="InterPro" id="IPR002889">
    <property type="entry name" value="WSC_carb-bd"/>
</dbReference>
<dbReference type="STRING" id="37653.A0A0L8I1W8"/>
<dbReference type="Pfam" id="PF01822">
    <property type="entry name" value="WSC"/>
    <property type="match status" value="2"/>
</dbReference>
<evidence type="ECO:0000256" key="1">
    <source>
        <dbReference type="ARBA" id="ARBA00022737"/>
    </source>
</evidence>
<organism evidence="3">
    <name type="scientific">Octopus bimaculoides</name>
    <name type="common">California two-spotted octopus</name>
    <dbReference type="NCBI Taxonomy" id="37653"/>
    <lineage>
        <taxon>Eukaryota</taxon>
        <taxon>Metazoa</taxon>
        <taxon>Spiralia</taxon>
        <taxon>Lophotrochozoa</taxon>
        <taxon>Mollusca</taxon>
        <taxon>Cephalopoda</taxon>
        <taxon>Coleoidea</taxon>
        <taxon>Octopodiformes</taxon>
        <taxon>Octopoda</taxon>
        <taxon>Incirrata</taxon>
        <taxon>Octopodidae</taxon>
        <taxon>Octopus</taxon>
    </lineage>
</organism>
<dbReference type="PROSITE" id="PS51212">
    <property type="entry name" value="WSC"/>
    <property type="match status" value="2"/>
</dbReference>
<dbReference type="AlphaFoldDB" id="A0A0L8I1W8"/>
<proteinExistence type="predicted"/>
<feature type="domain" description="WSC" evidence="2">
    <location>
        <begin position="119"/>
        <end position="210"/>
    </location>
</feature>
<dbReference type="PANTHER" id="PTHR45964:SF9">
    <property type="entry name" value="SULFOTRANSFERASE"/>
    <property type="match status" value="1"/>
</dbReference>
<accession>A0A0L8I1W8</accession>
<name>A0A0L8I1W8_OCTBM</name>
<evidence type="ECO:0000313" key="3">
    <source>
        <dbReference type="EMBL" id="KOF95488.1"/>
    </source>
</evidence>
<feature type="domain" description="WSC" evidence="2">
    <location>
        <begin position="17"/>
        <end position="107"/>
    </location>
</feature>
<dbReference type="EMBL" id="KQ416731">
    <property type="protein sequence ID" value="KOF95488.1"/>
    <property type="molecule type" value="Genomic_DNA"/>
</dbReference>